<dbReference type="PANTHER" id="PTHR37017:SF11">
    <property type="entry name" value="ESTERASE_LIPASE_THIOESTERASE DOMAIN-CONTAINING PROTEIN"/>
    <property type="match status" value="1"/>
</dbReference>
<dbReference type="InterPro" id="IPR052897">
    <property type="entry name" value="Sec-Metab_Biosynth_Hydrolase"/>
</dbReference>
<proteinExistence type="predicted"/>
<accession>A0ABR4IGB4</accession>
<dbReference type="InterPro" id="IPR029058">
    <property type="entry name" value="AB_hydrolase_fold"/>
</dbReference>
<name>A0ABR4IGB4_9EURO</name>
<feature type="domain" description="AB hydrolase-1" evidence="1">
    <location>
        <begin position="7"/>
        <end position="235"/>
    </location>
</feature>
<dbReference type="PANTHER" id="PTHR37017">
    <property type="entry name" value="AB HYDROLASE-1 DOMAIN-CONTAINING PROTEIN-RELATED"/>
    <property type="match status" value="1"/>
</dbReference>
<sequence>MTPKPTLIFAPGAWYPPTAFNPVIALLNTHGYTSHTVAFPSIQQATTVTDLSDDIAAVRALIEPEVQAGRDVVLIVHSWAGLPVNSALEGLEKSKSSGGGGVVKIIFISAFLPEIGQSLVAAFGGEPAEWYVMDNKTKTVSPSTPYELFFHDVPDGHDWAATLRPHAWASNITPATGAAYLSIPSSYLYCEEDRAIPLFVQELMVEKARGMGAVISTETVGTGHTPWLVDGEFVAGFIRREVEVREY</sequence>
<dbReference type="InterPro" id="IPR000073">
    <property type="entry name" value="AB_hydrolase_1"/>
</dbReference>
<dbReference type="Gene3D" id="3.40.50.1820">
    <property type="entry name" value="alpha/beta hydrolase"/>
    <property type="match status" value="1"/>
</dbReference>
<gene>
    <name evidence="2" type="ORF">BDW59DRAFT_160686</name>
</gene>
<dbReference type="Proteomes" id="UP001610335">
    <property type="component" value="Unassembled WGS sequence"/>
</dbReference>
<evidence type="ECO:0000313" key="2">
    <source>
        <dbReference type="EMBL" id="KAL2826800.1"/>
    </source>
</evidence>
<reference evidence="2 3" key="1">
    <citation type="submission" date="2024-07" db="EMBL/GenBank/DDBJ databases">
        <title>Section-level genome sequencing and comparative genomics of Aspergillus sections Usti and Cavernicolus.</title>
        <authorList>
            <consortium name="Lawrence Berkeley National Laboratory"/>
            <person name="Nybo J.L."/>
            <person name="Vesth T.C."/>
            <person name="Theobald S."/>
            <person name="Frisvad J.C."/>
            <person name="Larsen T.O."/>
            <person name="Kjaerboelling I."/>
            <person name="Rothschild-Mancinelli K."/>
            <person name="Lyhne E.K."/>
            <person name="Kogle M.E."/>
            <person name="Barry K."/>
            <person name="Clum A."/>
            <person name="Na H."/>
            <person name="Ledsgaard L."/>
            <person name="Lin J."/>
            <person name="Lipzen A."/>
            <person name="Kuo A."/>
            <person name="Riley R."/>
            <person name="Mondo S."/>
            <person name="LaButti K."/>
            <person name="Haridas S."/>
            <person name="Pangalinan J."/>
            <person name="Salamov A.A."/>
            <person name="Simmons B.A."/>
            <person name="Magnuson J.K."/>
            <person name="Chen J."/>
            <person name="Drula E."/>
            <person name="Henrissat B."/>
            <person name="Wiebenga A."/>
            <person name="Lubbers R.J."/>
            <person name="Gomes A.C."/>
            <person name="Makela M.R."/>
            <person name="Stajich J."/>
            <person name="Grigoriev I.V."/>
            <person name="Mortensen U.H."/>
            <person name="De vries R.P."/>
            <person name="Baker S.E."/>
            <person name="Andersen M.R."/>
        </authorList>
    </citation>
    <scope>NUCLEOTIDE SEQUENCE [LARGE SCALE GENOMIC DNA]</scope>
    <source>
        <strain evidence="2 3">CBS 600.67</strain>
    </source>
</reference>
<protein>
    <submittedName>
        <fullName evidence="2">Alpha/beta-hydrolase</fullName>
    </submittedName>
</protein>
<dbReference type="EMBL" id="JBFXLS010000028">
    <property type="protein sequence ID" value="KAL2826800.1"/>
    <property type="molecule type" value="Genomic_DNA"/>
</dbReference>
<dbReference type="Pfam" id="PF12697">
    <property type="entry name" value="Abhydrolase_6"/>
    <property type="match status" value="1"/>
</dbReference>
<dbReference type="SUPFAM" id="SSF53474">
    <property type="entry name" value="alpha/beta-Hydrolases"/>
    <property type="match status" value="1"/>
</dbReference>
<evidence type="ECO:0000313" key="3">
    <source>
        <dbReference type="Proteomes" id="UP001610335"/>
    </source>
</evidence>
<organism evidence="2 3">
    <name type="scientific">Aspergillus cavernicola</name>
    <dbReference type="NCBI Taxonomy" id="176166"/>
    <lineage>
        <taxon>Eukaryota</taxon>
        <taxon>Fungi</taxon>
        <taxon>Dikarya</taxon>
        <taxon>Ascomycota</taxon>
        <taxon>Pezizomycotina</taxon>
        <taxon>Eurotiomycetes</taxon>
        <taxon>Eurotiomycetidae</taxon>
        <taxon>Eurotiales</taxon>
        <taxon>Aspergillaceae</taxon>
        <taxon>Aspergillus</taxon>
        <taxon>Aspergillus subgen. Nidulantes</taxon>
    </lineage>
</organism>
<comment type="caution">
    <text evidence="2">The sequence shown here is derived from an EMBL/GenBank/DDBJ whole genome shotgun (WGS) entry which is preliminary data.</text>
</comment>
<keyword evidence="3" id="KW-1185">Reference proteome</keyword>
<evidence type="ECO:0000259" key="1">
    <source>
        <dbReference type="Pfam" id="PF12697"/>
    </source>
</evidence>